<feature type="domain" description="DUF6950" evidence="1">
    <location>
        <begin position="4"/>
        <end position="132"/>
    </location>
</feature>
<dbReference type="Pfam" id="PF22262">
    <property type="entry name" value="DUF6950"/>
    <property type="match status" value="1"/>
</dbReference>
<name>A0ABT8ENK9_9BURK</name>
<proteinExistence type="predicted"/>
<sequence>MIIRYNDWPERLAAFIETRRERVFSWGSNDCALFAADAVLEMTGVDLARTLRGYRSARGAANRVAKAGGMRCLAKGLKEKHPGLAQRGDIALVDLDGRETFGVVVGNGSWCAPGMRGLVFRPMSEVDTVFEV</sequence>
<comment type="caution">
    <text evidence="2">The sequence shown here is derived from an EMBL/GenBank/DDBJ whole genome shotgun (WGS) entry which is preliminary data.</text>
</comment>
<evidence type="ECO:0000259" key="1">
    <source>
        <dbReference type="Pfam" id="PF22262"/>
    </source>
</evidence>
<evidence type="ECO:0000313" key="3">
    <source>
        <dbReference type="Proteomes" id="UP001168613"/>
    </source>
</evidence>
<dbReference type="RefSeq" id="WP_266125148.1">
    <property type="nucleotide sequence ID" value="NZ_JAJHNU010000006.1"/>
</dbReference>
<gene>
    <name evidence="2" type="ORF">LMS43_16205</name>
</gene>
<evidence type="ECO:0000313" key="2">
    <source>
        <dbReference type="EMBL" id="MDN4122833.1"/>
    </source>
</evidence>
<protein>
    <recommendedName>
        <fullName evidence="1">DUF6950 domain-containing protein</fullName>
    </recommendedName>
</protein>
<dbReference type="Proteomes" id="UP001168613">
    <property type="component" value="Unassembled WGS sequence"/>
</dbReference>
<accession>A0ABT8ENK9</accession>
<organism evidence="2 3">
    <name type="scientific">Alcaligenes endophyticus</name>
    <dbReference type="NCBI Taxonomy" id="1929088"/>
    <lineage>
        <taxon>Bacteria</taxon>
        <taxon>Pseudomonadati</taxon>
        <taxon>Pseudomonadota</taxon>
        <taxon>Betaproteobacteria</taxon>
        <taxon>Burkholderiales</taxon>
        <taxon>Alcaligenaceae</taxon>
        <taxon>Alcaligenes</taxon>
    </lineage>
</organism>
<keyword evidence="3" id="KW-1185">Reference proteome</keyword>
<dbReference type="InterPro" id="IPR053802">
    <property type="entry name" value="DUF6950"/>
</dbReference>
<reference evidence="2" key="1">
    <citation type="submission" date="2021-11" db="EMBL/GenBank/DDBJ databases">
        <title>Draft genome sequence of Alcaligenes endophyticus type strain CCUG 75668T.</title>
        <authorList>
            <person name="Salva-Serra F."/>
            <person name="Duran R.E."/>
            <person name="Seeger M."/>
            <person name="Moore E.R.B."/>
            <person name="Jaen-Luchoro D."/>
        </authorList>
    </citation>
    <scope>NUCLEOTIDE SEQUENCE</scope>
    <source>
        <strain evidence="2">CCUG 75668</strain>
    </source>
</reference>
<dbReference type="EMBL" id="JAJHNU010000006">
    <property type="protein sequence ID" value="MDN4122833.1"/>
    <property type="molecule type" value="Genomic_DNA"/>
</dbReference>